<evidence type="ECO:0000313" key="7">
    <source>
        <dbReference type="EMBL" id="RMA75906.1"/>
    </source>
</evidence>
<sequence>MKNLSFLAFLLVMLSCQDAPAQKDYIVLHGKIENPTEDLGLRFYNPTSRKSFTIKVEANGVFRDTIKLEKAAYYNAVYGNIFAAYLANDMDLEINFDAKSLSKTIVFKGKGEHENTFLRFRAKLEGGLMGADYKAFLNVEKPNFDSKMKKFSDEFKTELDQKKSTLEADFVTAQLAYLEEFNKGMSVNFVEEKRNNSELGAGKQSPDFKNYINHDGGKSSLSDFRGSYVFIDVWATWCGPCKYEFPFIGKVEKMYHGKNIKFVSISIDRLKDEQKWRDMIKKEGLVGIQLLADKEIASSFIAGYYIQAIPRFIILDKEGKIISSDAPRPSEPELQDILNSLDM</sequence>
<keyword evidence="3" id="KW-1015">Disulfide bond</keyword>
<dbReference type="InterPro" id="IPR013740">
    <property type="entry name" value="Redoxin"/>
</dbReference>
<dbReference type="InterPro" id="IPR017937">
    <property type="entry name" value="Thioredoxin_CS"/>
</dbReference>
<dbReference type="InterPro" id="IPR013766">
    <property type="entry name" value="Thioredoxin_domain"/>
</dbReference>
<dbReference type="GO" id="GO:0017004">
    <property type="term" value="P:cytochrome complex assembly"/>
    <property type="evidence" value="ECO:0007669"/>
    <property type="project" value="UniProtKB-KW"/>
</dbReference>
<gene>
    <name evidence="7" type="ORF">BC961_1608</name>
</gene>
<keyword evidence="4" id="KW-0676">Redox-active center</keyword>
<reference evidence="7 8" key="1">
    <citation type="submission" date="2018-10" db="EMBL/GenBank/DDBJ databases">
        <title>Genomic Encyclopedia of Archaeal and Bacterial Type Strains, Phase II (KMG-II): from individual species to whole genera.</title>
        <authorList>
            <person name="Goeker M."/>
        </authorList>
    </citation>
    <scope>NUCLEOTIDE SEQUENCE [LARGE SCALE GENOMIC DNA]</scope>
    <source>
        <strain evidence="7 8">DSM 19727</strain>
    </source>
</reference>
<feature type="domain" description="Thioredoxin" evidence="6">
    <location>
        <begin position="199"/>
        <end position="343"/>
    </location>
</feature>
<keyword evidence="7" id="KW-0413">Isomerase</keyword>
<evidence type="ECO:0000259" key="6">
    <source>
        <dbReference type="PROSITE" id="PS51352"/>
    </source>
</evidence>
<evidence type="ECO:0000256" key="3">
    <source>
        <dbReference type="ARBA" id="ARBA00023157"/>
    </source>
</evidence>
<dbReference type="Proteomes" id="UP000280368">
    <property type="component" value="Unassembled WGS sequence"/>
</dbReference>
<keyword evidence="2" id="KW-0201">Cytochrome c-type biogenesis</keyword>
<dbReference type="RefSeq" id="WP_121925284.1">
    <property type="nucleotide sequence ID" value="NZ_CBCSGA010000003.1"/>
</dbReference>
<feature type="signal peptide" evidence="5">
    <location>
        <begin position="1"/>
        <end position="21"/>
    </location>
</feature>
<evidence type="ECO:0000256" key="1">
    <source>
        <dbReference type="ARBA" id="ARBA00004196"/>
    </source>
</evidence>
<dbReference type="EMBL" id="REFH01000009">
    <property type="protein sequence ID" value="RMA75906.1"/>
    <property type="molecule type" value="Genomic_DNA"/>
</dbReference>
<dbReference type="GO" id="GO:0016853">
    <property type="term" value="F:isomerase activity"/>
    <property type="evidence" value="ECO:0007669"/>
    <property type="project" value="UniProtKB-KW"/>
</dbReference>
<dbReference type="PROSITE" id="PS51257">
    <property type="entry name" value="PROKAR_LIPOPROTEIN"/>
    <property type="match status" value="1"/>
</dbReference>
<comment type="caution">
    <text evidence="7">The sequence shown here is derived from an EMBL/GenBank/DDBJ whole genome shotgun (WGS) entry which is preliminary data.</text>
</comment>
<name>A0A3L9ZU33_9FLAO</name>
<protein>
    <submittedName>
        <fullName evidence="7">Thiol-disulfide isomerase/thioredoxin</fullName>
    </submittedName>
</protein>
<dbReference type="PANTHER" id="PTHR42852">
    <property type="entry name" value="THIOL:DISULFIDE INTERCHANGE PROTEIN DSBE"/>
    <property type="match status" value="1"/>
</dbReference>
<keyword evidence="8" id="KW-1185">Reference proteome</keyword>
<comment type="subcellular location">
    <subcellularLocation>
        <location evidence="1">Cell envelope</location>
    </subcellularLocation>
</comment>
<keyword evidence="5" id="KW-0732">Signal</keyword>
<evidence type="ECO:0000256" key="5">
    <source>
        <dbReference type="SAM" id="SignalP"/>
    </source>
</evidence>
<evidence type="ECO:0000256" key="4">
    <source>
        <dbReference type="ARBA" id="ARBA00023284"/>
    </source>
</evidence>
<dbReference type="InterPro" id="IPR036249">
    <property type="entry name" value="Thioredoxin-like_sf"/>
</dbReference>
<dbReference type="PROSITE" id="PS51352">
    <property type="entry name" value="THIOREDOXIN_2"/>
    <property type="match status" value="1"/>
</dbReference>
<dbReference type="InterPro" id="IPR050553">
    <property type="entry name" value="Thioredoxin_ResA/DsbE_sf"/>
</dbReference>
<feature type="chain" id="PRO_5018203178" evidence="5">
    <location>
        <begin position="22"/>
        <end position="343"/>
    </location>
</feature>
<dbReference type="PANTHER" id="PTHR42852:SF6">
    <property type="entry name" value="THIOL:DISULFIDE INTERCHANGE PROTEIN DSBE"/>
    <property type="match status" value="1"/>
</dbReference>
<evidence type="ECO:0000256" key="2">
    <source>
        <dbReference type="ARBA" id="ARBA00022748"/>
    </source>
</evidence>
<organism evidence="7 8">
    <name type="scientific">Flavobacterium weaverense</name>
    <dbReference type="NCBI Taxonomy" id="271156"/>
    <lineage>
        <taxon>Bacteria</taxon>
        <taxon>Pseudomonadati</taxon>
        <taxon>Bacteroidota</taxon>
        <taxon>Flavobacteriia</taxon>
        <taxon>Flavobacteriales</taxon>
        <taxon>Flavobacteriaceae</taxon>
        <taxon>Flavobacterium</taxon>
    </lineage>
</organism>
<accession>A0A3L9ZU33</accession>
<dbReference type="GO" id="GO:0016491">
    <property type="term" value="F:oxidoreductase activity"/>
    <property type="evidence" value="ECO:0007669"/>
    <property type="project" value="InterPro"/>
</dbReference>
<dbReference type="CDD" id="cd02966">
    <property type="entry name" value="TlpA_like_family"/>
    <property type="match status" value="1"/>
</dbReference>
<proteinExistence type="predicted"/>
<dbReference type="Gene3D" id="3.40.30.10">
    <property type="entry name" value="Glutaredoxin"/>
    <property type="match status" value="1"/>
</dbReference>
<dbReference type="OrthoDB" id="743079at2"/>
<dbReference type="AlphaFoldDB" id="A0A3L9ZU33"/>
<evidence type="ECO:0000313" key="8">
    <source>
        <dbReference type="Proteomes" id="UP000280368"/>
    </source>
</evidence>
<dbReference type="GO" id="GO:0030313">
    <property type="term" value="C:cell envelope"/>
    <property type="evidence" value="ECO:0007669"/>
    <property type="project" value="UniProtKB-SubCell"/>
</dbReference>
<dbReference type="Pfam" id="PF08534">
    <property type="entry name" value="Redoxin"/>
    <property type="match status" value="1"/>
</dbReference>
<dbReference type="SUPFAM" id="SSF52833">
    <property type="entry name" value="Thioredoxin-like"/>
    <property type="match status" value="1"/>
</dbReference>
<dbReference type="PROSITE" id="PS00194">
    <property type="entry name" value="THIOREDOXIN_1"/>
    <property type="match status" value="1"/>
</dbReference>